<keyword evidence="1" id="KW-0472">Membrane</keyword>
<protein>
    <submittedName>
        <fullName evidence="2">Na+-dependent transporter</fullName>
    </submittedName>
</protein>
<keyword evidence="3" id="KW-1185">Reference proteome</keyword>
<dbReference type="PANTHER" id="PTHR10361:SF28">
    <property type="entry name" value="P3 PROTEIN-RELATED"/>
    <property type="match status" value="1"/>
</dbReference>
<feature type="transmembrane region" description="Helical" evidence="1">
    <location>
        <begin position="20"/>
        <end position="40"/>
    </location>
</feature>
<feature type="transmembrane region" description="Helical" evidence="1">
    <location>
        <begin position="90"/>
        <end position="112"/>
    </location>
</feature>
<feature type="transmembrane region" description="Helical" evidence="1">
    <location>
        <begin position="230"/>
        <end position="250"/>
    </location>
</feature>
<dbReference type="Gene3D" id="1.20.1530.20">
    <property type="match status" value="1"/>
</dbReference>
<keyword evidence="1" id="KW-0812">Transmembrane</keyword>
<feature type="transmembrane region" description="Helical" evidence="1">
    <location>
        <begin position="262"/>
        <end position="283"/>
    </location>
</feature>
<feature type="transmembrane region" description="Helical" evidence="1">
    <location>
        <begin position="295"/>
        <end position="317"/>
    </location>
</feature>
<evidence type="ECO:0000313" key="3">
    <source>
        <dbReference type="Proteomes" id="UP001497493"/>
    </source>
</evidence>
<feature type="transmembrane region" description="Helical" evidence="1">
    <location>
        <begin position="60"/>
        <end position="78"/>
    </location>
</feature>
<gene>
    <name evidence="2" type="ORF">MECH1_V1_0262</name>
</gene>
<reference evidence="2 3" key="1">
    <citation type="submission" date="2024-04" db="EMBL/GenBank/DDBJ databases">
        <authorList>
            <person name="Cremers G."/>
        </authorList>
    </citation>
    <scope>NUCLEOTIDE SEQUENCE [LARGE SCALE GENOMIC DNA]</scope>
    <source>
        <strain evidence="2">MeCH1-AG</strain>
    </source>
</reference>
<feature type="transmembrane region" description="Helical" evidence="1">
    <location>
        <begin position="323"/>
        <end position="345"/>
    </location>
</feature>
<evidence type="ECO:0000256" key="1">
    <source>
        <dbReference type="SAM" id="Phobius"/>
    </source>
</evidence>
<dbReference type="InterPro" id="IPR016833">
    <property type="entry name" value="Put_Na-Bile_cotransptr"/>
</dbReference>
<dbReference type="Pfam" id="PF13593">
    <property type="entry name" value="SBF_like"/>
    <property type="match status" value="1"/>
</dbReference>
<sequence>MKYSRQPVAALVHFIHRRLLWVIVASYFAAAALPVFGLRLRTVELGSIPLPHGRLDVSPLQLMLAMLLFNAGLGLRVAELGHVWRAPRLMVGGLVGNVLTPLAFIVAVSFALGLWHNPEEAQQILVGLALVAAMPVAGASTAWAQNANGNLALSLGLVLFTTLLSPLLTPLVLHMVGFVTHGDYAEDLHTLAAEGAMDFLGLWVILPALLGMAVGWLLGEGRLRPAQPYLKLVNYAVLVLLNYSNASLTLPKALFQPDWDFLVIMLIIVAGLCLTTFAAGYGLARLLGADRGGTVALMFGLGMNNNGTGLVLASMALAHHPEVLLPIIFYNLIQHLVASLVYTTLPRWRPA</sequence>
<proteinExistence type="predicted"/>
<evidence type="ECO:0000313" key="2">
    <source>
        <dbReference type="EMBL" id="CAL1239038.1"/>
    </source>
</evidence>
<dbReference type="PANTHER" id="PTHR10361">
    <property type="entry name" value="SODIUM-BILE ACID COTRANSPORTER"/>
    <property type="match status" value="1"/>
</dbReference>
<dbReference type="RefSeq" id="WP_348758634.1">
    <property type="nucleotide sequence ID" value="NZ_OZ026884.1"/>
</dbReference>
<keyword evidence="1" id="KW-1133">Transmembrane helix</keyword>
<dbReference type="InterPro" id="IPR004710">
    <property type="entry name" value="Bilac:Na_transpt"/>
</dbReference>
<feature type="transmembrane region" description="Helical" evidence="1">
    <location>
        <begin position="151"/>
        <end position="179"/>
    </location>
</feature>
<feature type="transmembrane region" description="Helical" evidence="1">
    <location>
        <begin position="124"/>
        <end position="144"/>
    </location>
</feature>
<name>A0ABP1C4A7_9GAMM</name>
<dbReference type="Proteomes" id="UP001497493">
    <property type="component" value="Chromosome"/>
</dbReference>
<organism evidence="2 3">
    <name type="scientific">Candidatus Methylocalor cossyra</name>
    <dbReference type="NCBI Taxonomy" id="3108543"/>
    <lineage>
        <taxon>Bacteria</taxon>
        <taxon>Pseudomonadati</taxon>
        <taxon>Pseudomonadota</taxon>
        <taxon>Gammaproteobacteria</taxon>
        <taxon>Methylococcales</taxon>
        <taxon>Methylococcaceae</taxon>
        <taxon>Candidatus Methylocalor</taxon>
    </lineage>
</organism>
<dbReference type="InterPro" id="IPR038770">
    <property type="entry name" value="Na+/solute_symporter_sf"/>
</dbReference>
<feature type="transmembrane region" description="Helical" evidence="1">
    <location>
        <begin position="199"/>
        <end position="218"/>
    </location>
</feature>
<dbReference type="EMBL" id="OZ026884">
    <property type="protein sequence ID" value="CAL1239038.1"/>
    <property type="molecule type" value="Genomic_DNA"/>
</dbReference>
<accession>A0ABP1C4A7</accession>